<dbReference type="SUPFAM" id="SSF140566">
    <property type="entry name" value="FlgN-like"/>
    <property type="match status" value="1"/>
</dbReference>
<dbReference type="Proteomes" id="UP000559117">
    <property type="component" value="Unassembled WGS sequence"/>
</dbReference>
<dbReference type="AlphaFoldDB" id="A0A840UV86"/>
<keyword evidence="4" id="KW-1185">Reference proteome</keyword>
<protein>
    <submittedName>
        <fullName evidence="3">Flagellar biosynthesis/type III secretory pathway chaperone</fullName>
    </submittedName>
</protein>
<dbReference type="Gene3D" id="1.20.58.300">
    <property type="entry name" value="FlgN-like"/>
    <property type="match status" value="1"/>
</dbReference>
<evidence type="ECO:0000313" key="4">
    <source>
        <dbReference type="Proteomes" id="UP000559117"/>
    </source>
</evidence>
<organism evidence="3 4">
    <name type="scientific">Pectinatus brassicae</name>
    <dbReference type="NCBI Taxonomy" id="862415"/>
    <lineage>
        <taxon>Bacteria</taxon>
        <taxon>Bacillati</taxon>
        <taxon>Bacillota</taxon>
        <taxon>Negativicutes</taxon>
        <taxon>Selenomonadales</taxon>
        <taxon>Selenomonadaceae</taxon>
        <taxon>Pectinatus</taxon>
    </lineage>
</organism>
<evidence type="ECO:0000313" key="3">
    <source>
        <dbReference type="EMBL" id="MBB5336823.1"/>
    </source>
</evidence>
<evidence type="ECO:0000256" key="2">
    <source>
        <dbReference type="SAM" id="MobiDB-lite"/>
    </source>
</evidence>
<keyword evidence="3" id="KW-0969">Cilium</keyword>
<comment type="caution">
    <text evidence="3">The sequence shown here is derived from an EMBL/GenBank/DDBJ whole genome shotgun (WGS) entry which is preliminary data.</text>
</comment>
<sequence length="161" mass="18892">MWEELINIIEALIKTYLNMLELNENKRKAILAIDMKRLDQLIDEEQKFINEVAENEQKRQQVLQKMMQKNLFSEETVTFKQLVKFCPIEKKDKFETVNKELSDTVKKTADLNDANRMLMQGALTAVNVNLNSLMQVRSEPDYGHDGQQKFSSQNKKFDFKA</sequence>
<name>A0A840UV86_9FIRM</name>
<dbReference type="GO" id="GO:0044780">
    <property type="term" value="P:bacterial-type flagellum assembly"/>
    <property type="evidence" value="ECO:0007669"/>
    <property type="project" value="InterPro"/>
</dbReference>
<accession>A0A840UV86</accession>
<feature type="region of interest" description="Disordered" evidence="2">
    <location>
        <begin position="139"/>
        <end position="161"/>
    </location>
</feature>
<dbReference type="InterPro" id="IPR007809">
    <property type="entry name" value="FlgN-like"/>
</dbReference>
<keyword evidence="3" id="KW-0282">Flagellum</keyword>
<gene>
    <name evidence="3" type="ORF">HNR32_001978</name>
</gene>
<keyword evidence="3" id="KW-0966">Cell projection</keyword>
<dbReference type="Pfam" id="PF05130">
    <property type="entry name" value="FlgN"/>
    <property type="match status" value="1"/>
</dbReference>
<keyword evidence="1" id="KW-1005">Bacterial flagellum biogenesis</keyword>
<dbReference type="InterPro" id="IPR036679">
    <property type="entry name" value="FlgN-like_sf"/>
</dbReference>
<reference evidence="3 4" key="1">
    <citation type="submission" date="2020-08" db="EMBL/GenBank/DDBJ databases">
        <title>Genomic Encyclopedia of Type Strains, Phase IV (KMG-IV): sequencing the most valuable type-strain genomes for metagenomic binning, comparative biology and taxonomic classification.</title>
        <authorList>
            <person name="Goeker M."/>
        </authorList>
    </citation>
    <scope>NUCLEOTIDE SEQUENCE [LARGE SCALE GENOMIC DNA]</scope>
    <source>
        <strain evidence="3 4">DSM 24661</strain>
    </source>
</reference>
<evidence type="ECO:0000256" key="1">
    <source>
        <dbReference type="ARBA" id="ARBA00022795"/>
    </source>
</evidence>
<dbReference type="EMBL" id="JACHFH010000025">
    <property type="protein sequence ID" value="MBB5336823.1"/>
    <property type="molecule type" value="Genomic_DNA"/>
</dbReference>
<dbReference type="RefSeq" id="WP_183862109.1">
    <property type="nucleotide sequence ID" value="NZ_JACHFH010000025.1"/>
</dbReference>
<proteinExistence type="predicted"/>